<dbReference type="GeneID" id="94428769"/>
<reference evidence="2 3" key="1">
    <citation type="journal article" date="2017" name="Int. J. Parasitol.">
        <title>The genome of the protozoan parasite Cystoisospora suis and a reverse vaccinology approach to identify vaccine candidates.</title>
        <authorList>
            <person name="Palmieri N."/>
            <person name="Shrestha A."/>
            <person name="Ruttkowski B."/>
            <person name="Beck T."/>
            <person name="Vogl C."/>
            <person name="Tomley F."/>
            <person name="Blake D.P."/>
            <person name="Joachim A."/>
        </authorList>
    </citation>
    <scope>NUCLEOTIDE SEQUENCE [LARGE SCALE GENOMIC DNA]</scope>
    <source>
        <strain evidence="2 3">Wien I</strain>
    </source>
</reference>
<dbReference type="EMBL" id="MIGC01002602">
    <property type="protein sequence ID" value="PHJ20788.1"/>
    <property type="molecule type" value="Genomic_DNA"/>
</dbReference>
<organism evidence="2 3">
    <name type="scientific">Cystoisospora suis</name>
    <dbReference type="NCBI Taxonomy" id="483139"/>
    <lineage>
        <taxon>Eukaryota</taxon>
        <taxon>Sar</taxon>
        <taxon>Alveolata</taxon>
        <taxon>Apicomplexa</taxon>
        <taxon>Conoidasida</taxon>
        <taxon>Coccidia</taxon>
        <taxon>Eucoccidiorida</taxon>
        <taxon>Eimeriorina</taxon>
        <taxon>Sarcocystidae</taxon>
        <taxon>Cystoisospora</taxon>
    </lineage>
</organism>
<feature type="region of interest" description="Disordered" evidence="1">
    <location>
        <begin position="1244"/>
        <end position="1281"/>
    </location>
</feature>
<proteinExistence type="predicted"/>
<protein>
    <recommendedName>
        <fullName evidence="4">RAP domain-containing protein</fullName>
    </recommendedName>
</protein>
<feature type="region of interest" description="Disordered" evidence="1">
    <location>
        <begin position="1333"/>
        <end position="1355"/>
    </location>
</feature>
<evidence type="ECO:0000313" key="2">
    <source>
        <dbReference type="EMBL" id="PHJ20788.1"/>
    </source>
</evidence>
<dbReference type="Proteomes" id="UP000221165">
    <property type="component" value="Unassembled WGS sequence"/>
</dbReference>
<evidence type="ECO:0000313" key="3">
    <source>
        <dbReference type="Proteomes" id="UP000221165"/>
    </source>
</evidence>
<feature type="region of interest" description="Disordered" evidence="1">
    <location>
        <begin position="816"/>
        <end position="852"/>
    </location>
</feature>
<gene>
    <name evidence="2" type="ORF">CSUI_005382</name>
</gene>
<evidence type="ECO:0008006" key="4">
    <source>
        <dbReference type="Google" id="ProtNLM"/>
    </source>
</evidence>
<dbReference type="OrthoDB" id="2019031at2759"/>
<accession>A0A2C6KXA8</accession>
<feature type="compositionally biased region" description="Low complexity" evidence="1">
    <location>
        <begin position="840"/>
        <end position="852"/>
    </location>
</feature>
<feature type="region of interest" description="Disordered" evidence="1">
    <location>
        <begin position="231"/>
        <end position="270"/>
    </location>
</feature>
<feature type="region of interest" description="Disordered" evidence="1">
    <location>
        <begin position="287"/>
        <end position="365"/>
    </location>
</feature>
<feature type="compositionally biased region" description="Basic and acidic residues" evidence="1">
    <location>
        <begin position="294"/>
        <end position="312"/>
    </location>
</feature>
<feature type="compositionally biased region" description="Basic and acidic residues" evidence="1">
    <location>
        <begin position="1260"/>
        <end position="1275"/>
    </location>
</feature>
<dbReference type="VEuPathDB" id="ToxoDB:CSUI_005382"/>
<comment type="caution">
    <text evidence="2">The sequence shown here is derived from an EMBL/GenBank/DDBJ whole genome shotgun (WGS) entry which is preliminary data.</text>
</comment>
<sequence length="1589" mass="170834">MAFHVGNSRGCINCFFRRFGAPKNAHNGVLGSFGECAHFANSSLVQSGTSVSPWLRSLGRALSCLCGRRTAFSLSHRRCVGNLSAARNALPGNASVDEKEARNRAEALRAGNGRLAERSALVREARRACVQKNNLVDIYRASELVESSLMGRDVASGDIATLLNLFAKKKFMHKPFWRSVGKSILPRLKELDPKCMALVLNSFAQVGVLDFRLLRKAAALIVQGHRAEHDSVHPKHSLIQGGMMPGGASKRTVTSEKSSDEVLSEEAAGNSENGVWEWRKAACAAEGKAVVEQPEDRERSGRPEPRGGDLRRGGVATSHSPAGEHSQRQQHHPGDVEHGDVGVPKRGSLSKTLREGPSSSVPSRRRLERAFPQEGVEAFLVPSVVGSRLKRGEMTFLKSSRDGSAGEQLERSEGVRSVPPRGHAAGADHDAGPGRSIYVTVCGALAEVYGSGDFQSDPAVDGDTGFHQHERTAAAPHHFRGIPDSFSRREGPILGTGDGRGISCETSNLAGSIFFPTKSASFRSSCAHPEEPRRQSNVIGQQIRDKSIIQAHDSSVTPVAGSRGRVGGILPGEGPTNLLKQAPRCASPAGEVSLDSLVCGGEELPTCRGSAAGGTRDSSNQEGITLRGSGASRALVHAMNAQDISLVANAFAKLGVTDRALFSSLAGRLSHVIREASGLQLTISFAAFSKVGLGDMGVCRLIAKELCKSQIEQTEGQNAGVKANDVEARAVLQEPLSVTEWPQQAHTKERLNLSPADDKDGLRHFFPDADLSFIVVPPKIRELDSSAVALLLSYMHTAKFADRELSSALLSHLEYSPSRNKRNSRKADLPVHTALKQTGSGESSSRIAELSSSKRVRSGSLVEVVGRKPSTLQMEPTGTLCEKKDLLQFQGKAEESKDGSRASGSRFRALYHDLGPRDVSLVLNALWSLPHPDTLRGAIVARAIELLSSMNDADILITTKALGRLRQSLPRSQVEDLFLHVRSRFRAHACGIKGLVSLAGVLQCLVALGPVLQVPARNVLIDIMPRLENRLYKLDNRGLLQLASALTSLHAWEESVALELFVEFSRRIESFTLAEKLGVFQVTRDFFRSGATAAAELASFVIRAIVSDASEGFSSGKLVWTSAKIAALVSSASELRVLTDSAMSVVLPLLFTSVDTMSLEEQLSTAMALLAAEPICVAPQAVQLIWTSVVERVLGQSNGDALVRACLGTTGASVNDHVNPSGYETQATTKACAPDEAQSYAENVSVLEPTPARPPTEDSELSRKVEQDGAERSAEPCDQSQRSPRLQCRLLRLRARMLKVLLGGFLVGRPDLTIPYCTASESATRDLTVPCRTEPASVKRGPGSGTPAGVDEGGCLTRSNRRGDCGSWETISRLRHMQHALDRHGVSAQLQASSALHVREIPLSSSVTKSLMRSLDCHESSLQTMLVDEGQGPRSKIEGLHAEVTEAAVRISSELWQAHINGLLLRESRALDGIQGCLPRSLPVVQIASVSDTESQTFGERTAAQLRRSFAKRCFARFRPVHDGSGRSASGAYGLDTDGAQADECHAAWRPRLYSRAAAGPLFVHLIVDLPPPVFRSKGAAHPNFSLNR</sequence>
<evidence type="ECO:0000256" key="1">
    <source>
        <dbReference type="SAM" id="MobiDB-lite"/>
    </source>
</evidence>
<feature type="region of interest" description="Disordered" evidence="1">
    <location>
        <begin position="396"/>
        <end position="433"/>
    </location>
</feature>
<dbReference type="RefSeq" id="XP_067922474.1">
    <property type="nucleotide sequence ID" value="XM_068065558.1"/>
</dbReference>
<name>A0A2C6KXA8_9APIC</name>
<keyword evidence="3" id="KW-1185">Reference proteome</keyword>